<comment type="caution">
    <text evidence="2">The sequence shown here is derived from an EMBL/GenBank/DDBJ whole genome shotgun (WGS) entry which is preliminary data.</text>
</comment>
<evidence type="ECO:0000313" key="3">
    <source>
        <dbReference type="Proteomes" id="UP001159428"/>
    </source>
</evidence>
<feature type="non-terminal residue" evidence="2">
    <location>
        <position position="1"/>
    </location>
</feature>
<gene>
    <name evidence="2" type="ORF">PMEA_00002440</name>
</gene>
<dbReference type="AlphaFoldDB" id="A0AAU9Y4A8"/>
<name>A0AAU9Y4A8_9CNID</name>
<dbReference type="EMBL" id="CALNXJ010000109">
    <property type="protein sequence ID" value="CAH3164834.1"/>
    <property type="molecule type" value="Genomic_DNA"/>
</dbReference>
<evidence type="ECO:0000313" key="2">
    <source>
        <dbReference type="EMBL" id="CAH3164834.1"/>
    </source>
</evidence>
<reference evidence="2 3" key="1">
    <citation type="submission" date="2022-05" db="EMBL/GenBank/DDBJ databases">
        <authorList>
            <consortium name="Genoscope - CEA"/>
            <person name="William W."/>
        </authorList>
    </citation>
    <scope>NUCLEOTIDE SEQUENCE [LARGE SCALE GENOMIC DNA]</scope>
</reference>
<organism evidence="2 3">
    <name type="scientific">Pocillopora meandrina</name>
    <dbReference type="NCBI Taxonomy" id="46732"/>
    <lineage>
        <taxon>Eukaryota</taxon>
        <taxon>Metazoa</taxon>
        <taxon>Cnidaria</taxon>
        <taxon>Anthozoa</taxon>
        <taxon>Hexacorallia</taxon>
        <taxon>Scleractinia</taxon>
        <taxon>Astrocoeniina</taxon>
        <taxon>Pocilloporidae</taxon>
        <taxon>Pocillopora</taxon>
    </lineage>
</organism>
<feature type="compositionally biased region" description="Basic and acidic residues" evidence="1">
    <location>
        <begin position="143"/>
        <end position="163"/>
    </location>
</feature>
<proteinExistence type="predicted"/>
<protein>
    <submittedName>
        <fullName evidence="2">Uncharacterized protein</fullName>
    </submittedName>
</protein>
<feature type="region of interest" description="Disordered" evidence="1">
    <location>
        <begin position="135"/>
        <end position="163"/>
    </location>
</feature>
<evidence type="ECO:0000256" key="1">
    <source>
        <dbReference type="SAM" id="MobiDB-lite"/>
    </source>
</evidence>
<keyword evidence="3" id="KW-1185">Reference proteome</keyword>
<dbReference type="Proteomes" id="UP001159428">
    <property type="component" value="Unassembled WGS sequence"/>
</dbReference>
<accession>A0AAU9Y4A8</accession>
<sequence length="163" mass="19372">CSANRSKPKVLPAQQIQPNRFMVVATRHLSTRFFQCLKITWRRNWRLKPSRSSKIDKEVVQLKYKGNQKQYELNAKLDSIIESIETESERGEPNLPLIKKYSQEARELIRKRQKRIKIADKSKDGWQVVAEYESDELVSDSEDEKRLKKARETASRKRRQKDR</sequence>
<feature type="non-terminal residue" evidence="2">
    <location>
        <position position="163"/>
    </location>
</feature>